<dbReference type="EMBL" id="GL883905">
    <property type="protein sequence ID" value="EGI16419.1"/>
    <property type="molecule type" value="Genomic_DNA"/>
</dbReference>
<dbReference type="RefSeq" id="WP_000264057.1">
    <property type="nucleotide sequence ID" value="NZ_GL883905.1"/>
</dbReference>
<dbReference type="Pfam" id="PF17271">
    <property type="entry name" value="Usher_TcfC"/>
    <property type="match status" value="1"/>
</dbReference>
<evidence type="ECO:0000259" key="1">
    <source>
        <dbReference type="Pfam" id="PF16967"/>
    </source>
</evidence>
<feature type="domain" description="TcfC Usher-like barrel" evidence="2">
    <location>
        <begin position="352"/>
        <end position="757"/>
    </location>
</feature>
<protein>
    <submittedName>
        <fullName evidence="3">Putative outer membrane fimbrial user protein</fullName>
    </submittedName>
</protein>
<organism evidence="3 4">
    <name type="scientific">Escherichia coli M605</name>
    <dbReference type="NCBI Taxonomy" id="656417"/>
    <lineage>
        <taxon>Bacteria</taxon>
        <taxon>Pseudomonadati</taxon>
        <taxon>Pseudomonadota</taxon>
        <taxon>Gammaproteobacteria</taxon>
        <taxon>Enterobacterales</taxon>
        <taxon>Enterobacteriaceae</taxon>
        <taxon>Escherichia</taxon>
    </lineage>
</organism>
<dbReference type="InterPro" id="IPR032636">
    <property type="entry name" value="Pilus_assem_E-set-like_dom"/>
</dbReference>
<name>F4SYH2_ECOLX</name>
<evidence type="ECO:0000313" key="3">
    <source>
        <dbReference type="EMBL" id="EGI16419.1"/>
    </source>
</evidence>
<dbReference type="HOGENOM" id="CLU_015277_0_0_6"/>
<sequence length="885" mass="97963">MWEPGFYLKKLSPFILWIMAGVPGSPAYARNVPAGFEALSLGQSEWLNVSFQGEDEGVFSVFVTPDSLTFREPRALSDRLPLEELPEETRKKILAELSSPLPRHDEAFHLAPGENIGVLYNEQEQSVMLLINPAWFNSNNRQFWHPSQNSHLALVSHQSLVFSHDNQTESLGGTGTLAQGLSDRSYLQGDWTLFQNVSRNTPSTSQFRFSNLFLRSDLTQGTYVQGGRMDITNLNSRLGGNFSLSLLPLAQTDGIRLGSTSAYVNTQSNDNTGSSPLTVMLAQPARIDVYRGERLLGTSYMDAGIHDVDTSNFPAGAYPVTLKEYENGRLVRQETQFFENSGQHQPAGDQPQWFLQAGRRTMADTYNEIKKSPKRKNKVGIAGGLQLALSHNVTWTGAILTAADNNEILSENDLSWTIPSQTGLWTLKTGYLMQGGLSTADNEQISWNYNGNTFYLSRYHTFCRGQIAGGCYSNYSTTASTELYGWTASLGYNYSRSVQRFWQLPEMTDSINPDGYPQIRTTEPTSDKQYSTSGVLLTLGTSVNYKNWNIWPRMGVFSNRSRNGYLHDSGGFLTLSLSGSSQLNSDVSSNTTAILDYRQHSQDNNLSLRQQWVSNSQNYRSLGIMFSGGENTQGALVSGEWDGSLGNSGMAASYNHSRKYSNRTLNGHYDSTFAVSSTGLVWGNRGGNESSMSGVVVDARNNRSEDISGPVAKIVSGQVGDVYLKDGRQAFLPLMDYMPDEVTVENAGTHGANGNIVRGAGKHNVFLLPGHVAVSRLRADAVYIYVGRLLVNGNNLLAGGHILNAEVPDINPDGSFVAEFNFSPDLLYVLKNRQFFICPVKYTKGFNGIRRMKNTNCRLTRDADLPETMRKSERVARLITMANRH</sequence>
<evidence type="ECO:0000313" key="4">
    <source>
        <dbReference type="Proteomes" id="UP000004710"/>
    </source>
</evidence>
<proteinExistence type="predicted"/>
<gene>
    <name evidence="3" type="ORF">ECIG_04816</name>
</gene>
<feature type="domain" description="Pilus assembly protein E-set like" evidence="1">
    <location>
        <begin position="275"/>
        <end position="339"/>
    </location>
</feature>
<evidence type="ECO:0000259" key="2">
    <source>
        <dbReference type="Pfam" id="PF17271"/>
    </source>
</evidence>
<reference evidence="3 4" key="1">
    <citation type="submission" date="2010-01" db="EMBL/GenBank/DDBJ databases">
        <title>The Genome Sequence of Escherichia coli M605.</title>
        <authorList>
            <consortium name="The Broad Institute Genome Sequencing Platform"/>
            <consortium name="The Broad Institute Genome Sequencing Center for Infectious Disease"/>
            <person name="Feldgarden M."/>
            <person name="Gordon D.M."/>
            <person name="Johnson J.R."/>
            <person name="Johnston B.D."/>
            <person name="Young S."/>
            <person name="Zeng Q."/>
            <person name="Koehrsen M."/>
            <person name="Alvarado L."/>
            <person name="Berlin A.M."/>
            <person name="Borenstein D."/>
            <person name="Chapman S.B."/>
            <person name="Chen Z."/>
            <person name="Engels R."/>
            <person name="Freedman E."/>
            <person name="Gellesch M."/>
            <person name="Goldberg J."/>
            <person name="Griggs A."/>
            <person name="Gujja S."/>
            <person name="Heilman E.R."/>
            <person name="Heiman D.I."/>
            <person name="Hepburn T.A."/>
            <person name="Howarth C."/>
            <person name="Jen D."/>
            <person name="Larson L."/>
            <person name="Lewis B."/>
            <person name="Mehta T."/>
            <person name="Park D."/>
            <person name="Pearson M."/>
            <person name="Richards J."/>
            <person name="Roberts A."/>
            <person name="Saif S."/>
            <person name="Shea T.D."/>
            <person name="Shenoy N."/>
            <person name="Sisk P."/>
            <person name="Stolte C."/>
            <person name="Sykes S.N."/>
            <person name="Walk T."/>
            <person name="White J."/>
            <person name="Yandava C."/>
            <person name="Haas B."/>
            <person name="Henn M.R."/>
            <person name="Nusbaum C."/>
            <person name="Birren B."/>
        </authorList>
    </citation>
    <scope>NUCLEOTIDE SEQUENCE [LARGE SCALE GENOMIC DNA]</scope>
    <source>
        <strain evidence="3 4">M605</strain>
    </source>
</reference>
<dbReference type="Pfam" id="PF16967">
    <property type="entry name" value="TcfC"/>
    <property type="match status" value="1"/>
</dbReference>
<accession>F4SYH2</accession>
<dbReference type="AlphaFoldDB" id="F4SYH2"/>
<dbReference type="Proteomes" id="UP000004710">
    <property type="component" value="Unassembled WGS sequence"/>
</dbReference>
<dbReference type="InterPro" id="IPR035224">
    <property type="entry name" value="Usher_TcfC"/>
</dbReference>